<accession>A0ABP9VZG5</accession>
<organism evidence="1 2">
    <name type="scientific">Novipirellula caenicola</name>
    <dbReference type="NCBI Taxonomy" id="1536901"/>
    <lineage>
        <taxon>Bacteria</taxon>
        <taxon>Pseudomonadati</taxon>
        <taxon>Planctomycetota</taxon>
        <taxon>Planctomycetia</taxon>
        <taxon>Pirellulales</taxon>
        <taxon>Pirellulaceae</taxon>
        <taxon>Novipirellula</taxon>
    </lineage>
</organism>
<reference evidence="1 2" key="1">
    <citation type="submission" date="2024-02" db="EMBL/GenBank/DDBJ databases">
        <title>Rhodopirellula caenicola NBRC 110016.</title>
        <authorList>
            <person name="Ichikawa N."/>
            <person name="Katano-Makiyama Y."/>
            <person name="Hidaka K."/>
        </authorList>
    </citation>
    <scope>NUCLEOTIDE SEQUENCE [LARGE SCALE GENOMIC DNA]</scope>
    <source>
        <strain evidence="1 2">NBRC 110016</strain>
    </source>
</reference>
<comment type="caution">
    <text evidence="1">The sequence shown here is derived from an EMBL/GenBank/DDBJ whole genome shotgun (WGS) entry which is preliminary data.</text>
</comment>
<gene>
    <name evidence="1" type="ORF">Rcae01_04771</name>
</gene>
<sequence>MAADVSAASRMLRWPKMTQQTRQSSAVAAILPIGLIRLGANSICDLARSCFEKNHVRTFCPFPPSYRCPPDVTSRPSERPTERGRPVVLPRRFASPAMSVVIRHHVQDTRHRRRIRVFRAKNLRRTPGNRDLRVQCKSVPFVAFLPLNVQISTQTHDS</sequence>
<dbReference type="EMBL" id="BAABRO010000013">
    <property type="protein sequence ID" value="GAA5509272.1"/>
    <property type="molecule type" value="Genomic_DNA"/>
</dbReference>
<name>A0ABP9VZG5_9BACT</name>
<evidence type="ECO:0000313" key="2">
    <source>
        <dbReference type="Proteomes" id="UP001416858"/>
    </source>
</evidence>
<keyword evidence="2" id="KW-1185">Reference proteome</keyword>
<protein>
    <submittedName>
        <fullName evidence="1">Uncharacterized protein</fullName>
    </submittedName>
</protein>
<evidence type="ECO:0000313" key="1">
    <source>
        <dbReference type="EMBL" id="GAA5509272.1"/>
    </source>
</evidence>
<proteinExistence type="predicted"/>
<dbReference type="Proteomes" id="UP001416858">
    <property type="component" value="Unassembled WGS sequence"/>
</dbReference>